<dbReference type="Pfam" id="PF13472">
    <property type="entry name" value="Lipase_GDSL_2"/>
    <property type="match status" value="1"/>
</dbReference>
<dbReference type="InterPro" id="IPR036514">
    <property type="entry name" value="SGNH_hydro_sf"/>
</dbReference>
<evidence type="ECO:0000313" key="4">
    <source>
        <dbReference type="Proteomes" id="UP001501845"/>
    </source>
</evidence>
<dbReference type="PANTHER" id="PTHR37981:SF1">
    <property type="entry name" value="SGNH HYDROLASE-TYPE ESTERASE DOMAIN-CONTAINING PROTEIN"/>
    <property type="match status" value="1"/>
</dbReference>
<dbReference type="Gene3D" id="2.80.10.50">
    <property type="match status" value="2"/>
</dbReference>
<dbReference type="InterPro" id="IPR035992">
    <property type="entry name" value="Ricin_B-like_lectins"/>
</dbReference>
<name>A0ABP7YED5_9ACTN</name>
<dbReference type="SUPFAM" id="SSF50370">
    <property type="entry name" value="Ricin B-like lectins"/>
    <property type="match status" value="1"/>
</dbReference>
<dbReference type="InterPro" id="IPR037460">
    <property type="entry name" value="SEST-like"/>
</dbReference>
<dbReference type="SUPFAM" id="SSF52266">
    <property type="entry name" value="SGNH hydrolase"/>
    <property type="match status" value="1"/>
</dbReference>
<evidence type="ECO:0000313" key="3">
    <source>
        <dbReference type="EMBL" id="GAA4134895.1"/>
    </source>
</evidence>
<accession>A0ABP7YED5</accession>
<keyword evidence="1" id="KW-0732">Signal</keyword>
<gene>
    <name evidence="3" type="ORF">GCM10022285_28180</name>
</gene>
<dbReference type="Proteomes" id="UP001501845">
    <property type="component" value="Unassembled WGS sequence"/>
</dbReference>
<dbReference type="CDD" id="cd01823">
    <property type="entry name" value="SEST_like"/>
    <property type="match status" value="1"/>
</dbReference>
<dbReference type="PANTHER" id="PTHR37981">
    <property type="entry name" value="LIPASE 2"/>
    <property type="match status" value="1"/>
</dbReference>
<evidence type="ECO:0000256" key="1">
    <source>
        <dbReference type="SAM" id="SignalP"/>
    </source>
</evidence>
<dbReference type="Pfam" id="PF00652">
    <property type="entry name" value="Ricin_B_lectin"/>
    <property type="match status" value="1"/>
</dbReference>
<protein>
    <recommendedName>
        <fullName evidence="2">Ricin B lectin domain-containing protein</fullName>
    </recommendedName>
</protein>
<dbReference type="Gene3D" id="3.40.50.1110">
    <property type="entry name" value="SGNH hydrolase"/>
    <property type="match status" value="1"/>
</dbReference>
<dbReference type="SMART" id="SM00458">
    <property type="entry name" value="RICIN"/>
    <property type="match status" value="1"/>
</dbReference>
<feature type="chain" id="PRO_5045038570" description="Ricin B lectin domain-containing protein" evidence="1">
    <location>
        <begin position="38"/>
        <end position="445"/>
    </location>
</feature>
<keyword evidence="4" id="KW-1185">Reference proteome</keyword>
<feature type="signal peptide" evidence="1">
    <location>
        <begin position="1"/>
        <end position="37"/>
    </location>
</feature>
<proteinExistence type="predicted"/>
<dbReference type="RefSeq" id="WP_346156468.1">
    <property type="nucleotide sequence ID" value="NZ_BAABBU010000013.1"/>
</dbReference>
<sequence length="445" mass="45401">MPGSRATDRLSIRTWARALCALAAAWAAVVATPAASAAPAQPAPAQAPSVAADAGTDHVALGSSFAAGPGIPPLQPSDGAEACARSAVNYPSLVAREIGADLTDVSCSGATTGHVLRDHQGTRPPQIQAVTPDTRLVTVTIGGNDVNYLGSINAYSCQASGTSGCPTVNRDPIERTFPELPGRIADIVRAVHAVAPHARVYLVTYFTLLPDSGTCAVAPLTDEQAAYERSIAARLAAATADAAAATGATLVDLAGASRGHDACSANPWVESYRPAQGRSTYHPNEAGMRAAADLVQAALASGGVTQTAAFRSGIPGKCVDVRDAATADGTPVQLYTCNGTAAQRWTHVPGEGGTLRALGRCLDVSGGGTANGTKVQLWHCNGTGAQRWIPGPGSSLVNPRSGRCLDDPGSSTADGTQLQIWDCNGTAAQRWTTTAGLRRLQGLRG</sequence>
<dbReference type="PROSITE" id="PS50231">
    <property type="entry name" value="RICIN_B_LECTIN"/>
    <property type="match status" value="1"/>
</dbReference>
<feature type="domain" description="Ricin B lectin" evidence="2">
    <location>
        <begin position="307"/>
        <end position="434"/>
    </location>
</feature>
<dbReference type="CDD" id="cd23451">
    <property type="entry name" value="beta-trefoil_Ricin_laminarinase"/>
    <property type="match status" value="1"/>
</dbReference>
<organism evidence="3 4">
    <name type="scientific">Streptomyces tunisiensis</name>
    <dbReference type="NCBI Taxonomy" id="948699"/>
    <lineage>
        <taxon>Bacteria</taxon>
        <taxon>Bacillati</taxon>
        <taxon>Actinomycetota</taxon>
        <taxon>Actinomycetes</taxon>
        <taxon>Kitasatosporales</taxon>
        <taxon>Streptomycetaceae</taxon>
        <taxon>Streptomyces</taxon>
    </lineage>
</organism>
<reference evidence="4" key="1">
    <citation type="journal article" date="2019" name="Int. J. Syst. Evol. Microbiol.">
        <title>The Global Catalogue of Microorganisms (GCM) 10K type strain sequencing project: providing services to taxonomists for standard genome sequencing and annotation.</title>
        <authorList>
            <consortium name="The Broad Institute Genomics Platform"/>
            <consortium name="The Broad Institute Genome Sequencing Center for Infectious Disease"/>
            <person name="Wu L."/>
            <person name="Ma J."/>
        </authorList>
    </citation>
    <scope>NUCLEOTIDE SEQUENCE [LARGE SCALE GENOMIC DNA]</scope>
    <source>
        <strain evidence="4">JCM 17589</strain>
    </source>
</reference>
<evidence type="ECO:0000259" key="2">
    <source>
        <dbReference type="SMART" id="SM00458"/>
    </source>
</evidence>
<dbReference type="EMBL" id="BAABBU010000013">
    <property type="protein sequence ID" value="GAA4134895.1"/>
    <property type="molecule type" value="Genomic_DNA"/>
</dbReference>
<dbReference type="InterPro" id="IPR000772">
    <property type="entry name" value="Ricin_B_lectin"/>
</dbReference>
<comment type="caution">
    <text evidence="3">The sequence shown here is derived from an EMBL/GenBank/DDBJ whole genome shotgun (WGS) entry which is preliminary data.</text>
</comment>
<dbReference type="InterPro" id="IPR013830">
    <property type="entry name" value="SGNH_hydro"/>
</dbReference>